<comment type="caution">
    <text evidence="5">The sequence shown here is derived from an EMBL/GenBank/DDBJ whole genome shotgun (WGS) entry which is preliminary data.</text>
</comment>
<dbReference type="SUPFAM" id="SSF46785">
    <property type="entry name" value="Winged helix' DNA-binding domain"/>
    <property type="match status" value="1"/>
</dbReference>
<evidence type="ECO:0000256" key="1">
    <source>
        <dbReference type="ARBA" id="ARBA00023015"/>
    </source>
</evidence>
<keyword evidence="6" id="KW-1185">Reference proteome</keyword>
<evidence type="ECO:0000256" key="2">
    <source>
        <dbReference type="ARBA" id="ARBA00023125"/>
    </source>
</evidence>
<dbReference type="InterPro" id="IPR036388">
    <property type="entry name" value="WH-like_DNA-bd_sf"/>
</dbReference>
<dbReference type="EMBL" id="WAIE01000006">
    <property type="protein sequence ID" value="KAB1440855.1"/>
    <property type="molecule type" value="Genomic_DNA"/>
</dbReference>
<dbReference type="GO" id="GO:0003700">
    <property type="term" value="F:DNA-binding transcription factor activity"/>
    <property type="evidence" value="ECO:0007669"/>
    <property type="project" value="InterPro"/>
</dbReference>
<sequence>MPFQVDEYIFDHLAALERMVGRALRSRLDPYDVRPGQIPVLRALQPTRTLSQKELLNTVPVEQPTLANTLRRMSRDGLISSRRRQDDRRTVLYALTEKGLQAHGVASAAQEDLRRVCEHGLTRNDLRYFRKILSQMTQHIEKDLNEPALFLADVVDTPRS</sequence>
<keyword evidence="2" id="KW-0238">DNA-binding</keyword>
<reference evidence="5 6" key="1">
    <citation type="journal article" date="2017" name="Int. J. Syst. Evol. Microbiol.">
        <title>Desulfovibrio senegalensis sp. nov., a mesophilic sulfate reducer isolated from marine sediment.</title>
        <authorList>
            <person name="Thioye A."/>
            <person name="Gam Z.B.A."/>
            <person name="Mbengue M."/>
            <person name="Cayol J.L."/>
            <person name="Joseph-Bartoli M."/>
            <person name="Toure-Kane C."/>
            <person name="Labat M."/>
        </authorList>
    </citation>
    <scope>NUCLEOTIDE SEQUENCE [LARGE SCALE GENOMIC DNA]</scope>
    <source>
        <strain evidence="5 6">DSM 101509</strain>
    </source>
</reference>
<dbReference type="SMART" id="SM00347">
    <property type="entry name" value="HTH_MARR"/>
    <property type="match status" value="1"/>
</dbReference>
<keyword evidence="1" id="KW-0805">Transcription regulation</keyword>
<dbReference type="PANTHER" id="PTHR42756:SF1">
    <property type="entry name" value="TRANSCRIPTIONAL REPRESSOR OF EMRAB OPERON"/>
    <property type="match status" value="1"/>
</dbReference>
<feature type="domain" description="HTH marR-type" evidence="4">
    <location>
        <begin position="6"/>
        <end position="138"/>
    </location>
</feature>
<protein>
    <submittedName>
        <fullName evidence="5">Winged helix-turn-helix transcriptional regulator</fullName>
    </submittedName>
</protein>
<dbReference type="Proteomes" id="UP000438699">
    <property type="component" value="Unassembled WGS sequence"/>
</dbReference>
<evidence type="ECO:0000313" key="5">
    <source>
        <dbReference type="EMBL" id="KAB1440855.1"/>
    </source>
</evidence>
<name>A0A6N6MYZ5_9BACT</name>
<organism evidence="5 6">
    <name type="scientific">Pseudodesulfovibrio senegalensis</name>
    <dbReference type="NCBI Taxonomy" id="1721087"/>
    <lineage>
        <taxon>Bacteria</taxon>
        <taxon>Pseudomonadati</taxon>
        <taxon>Thermodesulfobacteriota</taxon>
        <taxon>Desulfovibrionia</taxon>
        <taxon>Desulfovibrionales</taxon>
        <taxon>Desulfovibrionaceae</taxon>
    </lineage>
</organism>
<dbReference type="AlphaFoldDB" id="A0A6N6MYZ5"/>
<accession>A0A6N6MYZ5</accession>
<dbReference type="Pfam" id="PF01047">
    <property type="entry name" value="MarR"/>
    <property type="match status" value="1"/>
</dbReference>
<proteinExistence type="predicted"/>
<dbReference type="PANTHER" id="PTHR42756">
    <property type="entry name" value="TRANSCRIPTIONAL REGULATOR, MARR"/>
    <property type="match status" value="1"/>
</dbReference>
<evidence type="ECO:0000256" key="3">
    <source>
        <dbReference type="ARBA" id="ARBA00023163"/>
    </source>
</evidence>
<evidence type="ECO:0000313" key="6">
    <source>
        <dbReference type="Proteomes" id="UP000438699"/>
    </source>
</evidence>
<dbReference type="OrthoDB" id="582199at2"/>
<dbReference type="InterPro" id="IPR036390">
    <property type="entry name" value="WH_DNA-bd_sf"/>
</dbReference>
<dbReference type="Gene3D" id="1.10.10.10">
    <property type="entry name" value="Winged helix-like DNA-binding domain superfamily/Winged helix DNA-binding domain"/>
    <property type="match status" value="1"/>
</dbReference>
<dbReference type="PRINTS" id="PR00598">
    <property type="entry name" value="HTHMARR"/>
</dbReference>
<dbReference type="RefSeq" id="WP_151151599.1">
    <property type="nucleotide sequence ID" value="NZ_WAIE01000006.1"/>
</dbReference>
<evidence type="ECO:0000259" key="4">
    <source>
        <dbReference type="PROSITE" id="PS50995"/>
    </source>
</evidence>
<dbReference type="InterPro" id="IPR000835">
    <property type="entry name" value="HTH_MarR-typ"/>
</dbReference>
<dbReference type="GO" id="GO:0003677">
    <property type="term" value="F:DNA binding"/>
    <property type="evidence" value="ECO:0007669"/>
    <property type="project" value="UniProtKB-KW"/>
</dbReference>
<dbReference type="PROSITE" id="PS50995">
    <property type="entry name" value="HTH_MARR_2"/>
    <property type="match status" value="1"/>
</dbReference>
<gene>
    <name evidence="5" type="ORF">F8A88_12965</name>
</gene>
<keyword evidence="3" id="KW-0804">Transcription</keyword>